<dbReference type="InterPro" id="IPR052035">
    <property type="entry name" value="ZnF_BED_domain_contain"/>
</dbReference>
<feature type="non-terminal residue" evidence="6">
    <location>
        <position position="255"/>
    </location>
</feature>
<dbReference type="Proteomes" id="UP000789759">
    <property type="component" value="Unassembled WGS sequence"/>
</dbReference>
<dbReference type="OrthoDB" id="2309955at2759"/>
<dbReference type="AlphaFoldDB" id="A0A9N9P7J4"/>
<comment type="subcellular location">
    <subcellularLocation>
        <location evidence="1">Nucleus</location>
    </subcellularLocation>
</comment>
<proteinExistence type="predicted"/>
<keyword evidence="7" id="KW-1185">Reference proteome</keyword>
<evidence type="ECO:0000256" key="1">
    <source>
        <dbReference type="ARBA" id="ARBA00004123"/>
    </source>
</evidence>
<gene>
    <name evidence="6" type="ORF">CPELLU_LOCUS17215</name>
</gene>
<comment type="caution">
    <text evidence="6">The sequence shown here is derived from an EMBL/GenBank/DDBJ whole genome shotgun (WGS) entry which is preliminary data.</text>
</comment>
<evidence type="ECO:0000256" key="4">
    <source>
        <dbReference type="ARBA" id="ARBA00022833"/>
    </source>
</evidence>
<protein>
    <submittedName>
        <fullName evidence="6">25_t:CDS:1</fullName>
    </submittedName>
</protein>
<dbReference type="PANTHER" id="PTHR46481">
    <property type="entry name" value="ZINC FINGER BED DOMAIN-CONTAINING PROTEIN 4"/>
    <property type="match status" value="1"/>
</dbReference>
<dbReference type="EMBL" id="CAJVQA010028240">
    <property type="protein sequence ID" value="CAG8794123.1"/>
    <property type="molecule type" value="Genomic_DNA"/>
</dbReference>
<dbReference type="GO" id="GO:0008270">
    <property type="term" value="F:zinc ion binding"/>
    <property type="evidence" value="ECO:0007669"/>
    <property type="project" value="UniProtKB-KW"/>
</dbReference>
<evidence type="ECO:0000313" key="6">
    <source>
        <dbReference type="EMBL" id="CAG8794123.1"/>
    </source>
</evidence>
<dbReference type="GO" id="GO:0005634">
    <property type="term" value="C:nucleus"/>
    <property type="evidence" value="ECO:0007669"/>
    <property type="project" value="UniProtKB-SubCell"/>
</dbReference>
<evidence type="ECO:0000256" key="5">
    <source>
        <dbReference type="ARBA" id="ARBA00023242"/>
    </source>
</evidence>
<name>A0A9N9P7J4_9GLOM</name>
<keyword evidence="2" id="KW-0479">Metal-binding</keyword>
<evidence type="ECO:0000256" key="3">
    <source>
        <dbReference type="ARBA" id="ARBA00022771"/>
    </source>
</evidence>
<accession>A0A9N9P7J4</accession>
<keyword evidence="4" id="KW-0862">Zinc</keyword>
<keyword evidence="3" id="KW-0863">Zinc-finger</keyword>
<dbReference type="InterPro" id="IPR012337">
    <property type="entry name" value="RNaseH-like_sf"/>
</dbReference>
<reference evidence="6" key="1">
    <citation type="submission" date="2021-06" db="EMBL/GenBank/DDBJ databases">
        <authorList>
            <person name="Kallberg Y."/>
            <person name="Tangrot J."/>
            <person name="Rosling A."/>
        </authorList>
    </citation>
    <scope>NUCLEOTIDE SEQUENCE</scope>
    <source>
        <strain evidence="6">FL966</strain>
    </source>
</reference>
<evidence type="ECO:0000256" key="2">
    <source>
        <dbReference type="ARBA" id="ARBA00022723"/>
    </source>
</evidence>
<dbReference type="PANTHER" id="PTHR46481:SF10">
    <property type="entry name" value="ZINC FINGER BED DOMAIN-CONTAINING PROTEIN 39"/>
    <property type="match status" value="1"/>
</dbReference>
<keyword evidence="5" id="KW-0539">Nucleus</keyword>
<dbReference type="SUPFAM" id="SSF53098">
    <property type="entry name" value="Ribonuclease H-like"/>
    <property type="match status" value="1"/>
</dbReference>
<evidence type="ECO:0000313" key="7">
    <source>
        <dbReference type="Proteomes" id="UP000789759"/>
    </source>
</evidence>
<organism evidence="6 7">
    <name type="scientific">Cetraspora pellucida</name>
    <dbReference type="NCBI Taxonomy" id="1433469"/>
    <lineage>
        <taxon>Eukaryota</taxon>
        <taxon>Fungi</taxon>
        <taxon>Fungi incertae sedis</taxon>
        <taxon>Mucoromycota</taxon>
        <taxon>Glomeromycotina</taxon>
        <taxon>Glomeromycetes</taxon>
        <taxon>Diversisporales</taxon>
        <taxon>Gigasporaceae</taxon>
        <taxon>Cetraspora</taxon>
    </lineage>
</organism>
<sequence length="255" mass="29620">ELDKHNASDIIKSVNSVLNKFNIDHSKIFTITTDNSSNVKSAVQQLNITNIKCAGHILQLSVNLGLKEVNDLISKYKLLIAILLKEKKCKQLCEAQLQITLGLKQPLDIIKDMDTHWNSIFYAIECLMYLKPAIIQLYSTLTNYTIREIRKETENMGSFILSTEEFELLGELIEILFSFDELRYFIGKNNKAILVKEMILDNLIKHWRDPSENMHHQFNELCLTPTFDDNINDDSILAFSHSYKKFKMLIFFMHL</sequence>